<protein>
    <submittedName>
        <fullName evidence="1">Uncharacterized protein</fullName>
    </submittedName>
</protein>
<dbReference type="Proteomes" id="UP000011820">
    <property type="component" value="Chromosome"/>
</dbReference>
<proteinExistence type="predicted"/>
<dbReference type="GeneID" id="93077481"/>
<name>A0ABM5NFI3_LIBAS</name>
<organism evidence="1 2">
    <name type="scientific">Candidatus Liberibacter asiaticus str. gxpsy</name>
    <dbReference type="NCBI Taxonomy" id="1174529"/>
    <lineage>
        <taxon>Bacteria</taxon>
        <taxon>Pseudomonadati</taxon>
        <taxon>Pseudomonadota</taxon>
        <taxon>Alphaproteobacteria</taxon>
        <taxon>Hyphomicrobiales</taxon>
        <taxon>Rhizobiaceae</taxon>
        <taxon>Liberibacter</taxon>
    </lineage>
</organism>
<evidence type="ECO:0000313" key="1">
    <source>
        <dbReference type="EMBL" id="AGH17046.1"/>
    </source>
</evidence>
<sequence>MPTIHLLTVDSEIAENKAERIDKHNIILVVLDKVKKEKHLKE</sequence>
<evidence type="ECO:0000313" key="2">
    <source>
        <dbReference type="Proteomes" id="UP000011820"/>
    </source>
</evidence>
<accession>A0ABM5NFI3</accession>
<dbReference type="RefSeq" id="WP_015452643.1">
    <property type="nucleotide sequence ID" value="NC_020549.1"/>
</dbReference>
<gene>
    <name evidence="1" type="ORF">WSI_03380</name>
</gene>
<dbReference type="EMBL" id="CP004005">
    <property type="protein sequence ID" value="AGH17046.1"/>
    <property type="molecule type" value="Genomic_DNA"/>
</dbReference>
<keyword evidence="2" id="KW-1185">Reference proteome</keyword>
<reference evidence="1 2" key="1">
    <citation type="journal article" date="2013" name="Genome Announc.">
        <title>Complete Genome Sequence of a Chinese Strain of 'Candidatus Liberibacter asiaticus'.</title>
        <authorList>
            <person name="Lin H."/>
            <person name="Han C.S."/>
            <person name="Liu B."/>
            <person name="Lou B."/>
            <person name="Bai X."/>
            <person name="Deng C."/>
            <person name="Civerolo E.L."/>
            <person name="Gupta G."/>
        </authorList>
    </citation>
    <scope>NUCLEOTIDE SEQUENCE [LARGE SCALE GENOMIC DNA]</scope>
    <source>
        <strain evidence="2">gxpsy</strain>
    </source>
</reference>
<dbReference type="Gene3D" id="3.40.91.80">
    <property type="match status" value="1"/>
</dbReference>
<dbReference type="InterPro" id="IPR038365">
    <property type="entry name" value="EcoRII_C_sf"/>
</dbReference>